<proteinExistence type="predicted"/>
<dbReference type="AlphaFoldDB" id="A0A9P7N0T6"/>
<evidence type="ECO:0000256" key="2">
    <source>
        <dbReference type="ARBA" id="ARBA00022723"/>
    </source>
</evidence>
<dbReference type="InterPro" id="IPR036864">
    <property type="entry name" value="Zn2-C6_fun-type_DNA-bd_sf"/>
</dbReference>
<gene>
    <name evidence="6" type="ORF">E4U56_006892</name>
</gene>
<protein>
    <recommendedName>
        <fullName evidence="5">Zn(2)-C6 fungal-type domain-containing protein</fullName>
    </recommendedName>
</protein>
<keyword evidence="3" id="KW-0539">Nucleus</keyword>
<dbReference type="SMART" id="SM00066">
    <property type="entry name" value="GAL4"/>
    <property type="match status" value="1"/>
</dbReference>
<evidence type="ECO:0000256" key="1">
    <source>
        <dbReference type="ARBA" id="ARBA00004123"/>
    </source>
</evidence>
<evidence type="ECO:0000259" key="5">
    <source>
        <dbReference type="PROSITE" id="PS50048"/>
    </source>
</evidence>
<dbReference type="InterPro" id="IPR001138">
    <property type="entry name" value="Zn2Cys6_DnaBD"/>
</dbReference>
<comment type="caution">
    <text evidence="6">The sequence shown here is derived from an EMBL/GenBank/DDBJ whole genome shotgun (WGS) entry which is preliminary data.</text>
</comment>
<feature type="domain" description="Zn(2)-C6 fungal-type" evidence="5">
    <location>
        <begin position="17"/>
        <end position="44"/>
    </location>
</feature>
<feature type="compositionally biased region" description="Basic residues" evidence="4">
    <location>
        <begin position="54"/>
        <end position="65"/>
    </location>
</feature>
<dbReference type="Pfam" id="PF00172">
    <property type="entry name" value="Zn_clus"/>
    <property type="match status" value="1"/>
</dbReference>
<dbReference type="Gene3D" id="4.10.240.10">
    <property type="entry name" value="Zn(2)-C6 fungal-type DNA-binding domain"/>
    <property type="match status" value="1"/>
</dbReference>
<dbReference type="GO" id="GO:0006351">
    <property type="term" value="P:DNA-templated transcription"/>
    <property type="evidence" value="ECO:0007669"/>
    <property type="project" value="InterPro"/>
</dbReference>
<dbReference type="GO" id="GO:0005634">
    <property type="term" value="C:nucleus"/>
    <property type="evidence" value="ECO:0007669"/>
    <property type="project" value="UniProtKB-SubCell"/>
</dbReference>
<comment type="subcellular location">
    <subcellularLocation>
        <location evidence="1">Nucleus</location>
    </subcellularLocation>
</comment>
<dbReference type="GO" id="GO:0003677">
    <property type="term" value="F:DNA binding"/>
    <property type="evidence" value="ECO:0007669"/>
    <property type="project" value="InterPro"/>
</dbReference>
<dbReference type="Proteomes" id="UP000784919">
    <property type="component" value="Unassembled WGS sequence"/>
</dbReference>
<dbReference type="InterPro" id="IPR007219">
    <property type="entry name" value="XnlR_reg_dom"/>
</dbReference>
<dbReference type="Pfam" id="PF04082">
    <property type="entry name" value="Fungal_trans"/>
    <property type="match status" value="1"/>
</dbReference>
<dbReference type="EMBL" id="SRPS01000006">
    <property type="protein sequence ID" value="KAG5977773.1"/>
    <property type="molecule type" value="Genomic_DNA"/>
</dbReference>
<dbReference type="GO" id="GO:0008270">
    <property type="term" value="F:zinc ion binding"/>
    <property type="evidence" value="ECO:0007669"/>
    <property type="project" value="InterPro"/>
</dbReference>
<evidence type="ECO:0000313" key="7">
    <source>
        <dbReference type="Proteomes" id="UP000784919"/>
    </source>
</evidence>
<dbReference type="CDD" id="cd00067">
    <property type="entry name" value="GAL4"/>
    <property type="match status" value="1"/>
</dbReference>
<evidence type="ECO:0000256" key="4">
    <source>
        <dbReference type="SAM" id="MobiDB-lite"/>
    </source>
</evidence>
<dbReference type="PROSITE" id="PS00463">
    <property type="entry name" value="ZN2_CY6_FUNGAL_1"/>
    <property type="match status" value="1"/>
</dbReference>
<evidence type="ECO:0000313" key="6">
    <source>
        <dbReference type="EMBL" id="KAG5977773.1"/>
    </source>
</evidence>
<feature type="region of interest" description="Disordered" evidence="4">
    <location>
        <begin position="54"/>
        <end position="97"/>
    </location>
</feature>
<dbReference type="GO" id="GO:0000981">
    <property type="term" value="F:DNA-binding transcription factor activity, RNA polymerase II-specific"/>
    <property type="evidence" value="ECO:0007669"/>
    <property type="project" value="InterPro"/>
</dbReference>
<dbReference type="PROSITE" id="PS50048">
    <property type="entry name" value="ZN2_CY6_FUNGAL_2"/>
    <property type="match status" value="1"/>
</dbReference>
<organism evidence="6 7">
    <name type="scientific">Claviceps arundinis</name>
    <dbReference type="NCBI Taxonomy" id="1623583"/>
    <lineage>
        <taxon>Eukaryota</taxon>
        <taxon>Fungi</taxon>
        <taxon>Dikarya</taxon>
        <taxon>Ascomycota</taxon>
        <taxon>Pezizomycotina</taxon>
        <taxon>Sordariomycetes</taxon>
        <taxon>Hypocreomycetidae</taxon>
        <taxon>Hypocreales</taxon>
        <taxon>Clavicipitaceae</taxon>
        <taxon>Claviceps</taxon>
    </lineage>
</organism>
<dbReference type="PANTHER" id="PTHR31001:SF50">
    <property type="entry name" value="ZN(II)2CYS6 TRANSCRIPTION FACTOR (EUROFUNG)"/>
    <property type="match status" value="1"/>
</dbReference>
<dbReference type="CDD" id="cd12148">
    <property type="entry name" value="fungal_TF_MHR"/>
    <property type="match status" value="1"/>
</dbReference>
<keyword evidence="2" id="KW-0479">Metal-binding</keyword>
<evidence type="ECO:0000256" key="3">
    <source>
        <dbReference type="ARBA" id="ARBA00023242"/>
    </source>
</evidence>
<dbReference type="SUPFAM" id="SSF57701">
    <property type="entry name" value="Zn2/Cys6 DNA-binding domain"/>
    <property type="match status" value="1"/>
</dbReference>
<dbReference type="OrthoDB" id="424974at2759"/>
<name>A0A9P7N0T6_9HYPO</name>
<dbReference type="InterPro" id="IPR050613">
    <property type="entry name" value="Sec_Metabolite_Reg"/>
</dbReference>
<sequence length="872" mass="95598">MGERQVQHKERAIPQLSCALCRDRKLKCDKLDPCTNCTSSGVVCMPVYRPRLPRGRHARRSRKIPSQRSTTPPPSIKHRQETIGPGPAAGTSSPTDYAGHVATELGLGSRLGHCEALVLGEDMPEIFGNASIGESKRDSKVVERIRRLECLVQKMGSCGHSRDCLNKSCESSRHQQMPSVAGGTRSLNTDPTELADAQLAAASLPSPSSGERELSVGSEHHGSGFLTQSGHFDAGLMSEDRGLGEYGALPIGEAYDVDADADDLDQEGQGRDGLHCLNLLGLNSCLSINTPPGIPFGDRSIVSQLCGVYLRNVDPVIKILHRPSLSKWLMDGKTYLGYPEDHSSVQALKSAVCYAAANTLSEAQCQAMCHTSKSTIVSTYRRRCEVALERADLLSTRCRIILQSFVLYLVGRRSEERGTAVWTLVALAVKITLAMGVNRGPSEGPAAETFFHQQMRLRLWLTICLLDLQAAFVQSTKPLISYQDVEAAVSKVCHVNDFDFDLATSEQVPDREELTETTFALVTYRAQVAGRLLNFPDSGMSMLSSAGDTSPSAWANLPDQQQRRNYFRQFQQQTLALLHFCNPESSSYAWFTWHSTQCIVSSVRLSFDYLSSQQMSGILSPVTPPSASSGSDTGLLRKSLQTLEEFQLMFSDPRGEGFRWFTVTVPWLALSTAIAECNTCNDIALVRRAWPIIEASYQQHAYFFGHCPLAMAMHQVHEKLSSRLPGGGLSEPGPRSAVSDYLTFKASSQPFTDGFSTGSPQSPVDPLLFVSYEPGLLSPSSQPSCQVQTPMFAQNKGSTFPSSFEYNMELEGGGSMPNPSQPKPPSELFGSRWMTGDVMTDYAHWDYKVLLRNSYSGGDSKGANHAYRPSEF</sequence>
<reference evidence="6" key="1">
    <citation type="journal article" date="2020" name="bioRxiv">
        <title>Whole genome comparisons of ergot fungi reveals the divergence and evolution of species within the genus Claviceps are the result of varying mechanisms driving genome evolution and host range expansion.</title>
        <authorList>
            <person name="Wyka S.A."/>
            <person name="Mondo S.J."/>
            <person name="Liu M."/>
            <person name="Dettman J."/>
            <person name="Nalam V."/>
            <person name="Broders K.D."/>
        </authorList>
    </citation>
    <scope>NUCLEOTIDE SEQUENCE</scope>
    <source>
        <strain evidence="6">CCC 1102</strain>
    </source>
</reference>
<accession>A0A9P7N0T6</accession>
<dbReference type="PANTHER" id="PTHR31001">
    <property type="entry name" value="UNCHARACTERIZED TRANSCRIPTIONAL REGULATORY PROTEIN"/>
    <property type="match status" value="1"/>
</dbReference>